<dbReference type="Proteomes" id="UP000304148">
    <property type="component" value="Chromosome"/>
</dbReference>
<dbReference type="Pfam" id="PF19295">
    <property type="entry name" value="SufBD_N"/>
    <property type="match status" value="1"/>
</dbReference>
<accession>A0A383REI5</accession>
<evidence type="ECO:0000313" key="4">
    <source>
        <dbReference type="EMBL" id="SYX85390.1"/>
    </source>
</evidence>
<dbReference type="AlphaFoldDB" id="A0A383REI5"/>
<dbReference type="EMBL" id="LS992241">
    <property type="protein sequence ID" value="SYX85390.1"/>
    <property type="molecule type" value="Genomic_DNA"/>
</dbReference>
<dbReference type="GO" id="GO:0016226">
    <property type="term" value="P:iron-sulfur cluster assembly"/>
    <property type="evidence" value="ECO:0007669"/>
    <property type="project" value="InterPro"/>
</dbReference>
<dbReference type="PANTHER" id="PTHR30508:SF1">
    <property type="entry name" value="UPF0051 PROTEIN ABCI8, CHLOROPLASTIC-RELATED"/>
    <property type="match status" value="1"/>
</dbReference>
<dbReference type="InterPro" id="IPR037284">
    <property type="entry name" value="SUF_FeS_clus_asmbl_SufBD_sf"/>
</dbReference>
<dbReference type="PANTHER" id="PTHR30508">
    <property type="entry name" value="FES CLUSTER ASSEMBLY PROTEIN SUF"/>
    <property type="match status" value="1"/>
</dbReference>
<feature type="domain" description="SUF system FeS cluster assembly SufBD core" evidence="2">
    <location>
        <begin position="178"/>
        <end position="411"/>
    </location>
</feature>
<dbReference type="SUPFAM" id="SSF101960">
    <property type="entry name" value="Stabilizer of iron transporter SufD"/>
    <property type="match status" value="1"/>
</dbReference>
<sequence length="438" mass="47780">MSTNTTLPVSREAVAALSSRKSEPAWLAELRLQALDQAAGLDYPIFEKTKIERWDLSAYGEHVDGQLVSTFANIPAEARNILTGDESSEQVDNVLVQHNSSVIYRQLQAELAAKGVIFTDLETAVREHEGLVKPHLMQALKADEHQLAAVHAAVWNGGVFLYVPKNVEVDIPLQAVFYTDNAKATFAPHVLIVADVNSRVNYVDNYVSGSSSDAYVHNGVVEVFVKSGAKVTYASVHHLDEKATDITIRRAIVENDGRIEWIVGEMHNGNAASETNSILKGNGSTSDTKVICVGNGDQKLNITTKAVHFGKSSDSQMITRAVMRESASSIINGITKIEKGATKANGEQTERVLMLSPKARGDANPILLIDEDDVTAGHAASAGQVNQEQVHYMMSRGIAREEAENLIIRGFLAPVVAELPNEHLQQLLKRYIERKLGQ</sequence>
<dbReference type="InterPro" id="IPR055346">
    <property type="entry name" value="Fe-S_cluster_assembly_SufBD"/>
</dbReference>
<evidence type="ECO:0000259" key="3">
    <source>
        <dbReference type="Pfam" id="PF19295"/>
    </source>
</evidence>
<comment type="similarity">
    <text evidence="1">Belongs to the iron-sulfur cluster assembly SufBD family.</text>
</comment>
<protein>
    <submittedName>
        <fullName evidence="4">Fe-S cluster assembly protein SufD</fullName>
    </submittedName>
</protein>
<dbReference type="InterPro" id="IPR011542">
    <property type="entry name" value="SUF_FeS_clus_asmbl_SufD"/>
</dbReference>
<evidence type="ECO:0000259" key="2">
    <source>
        <dbReference type="Pfam" id="PF01458"/>
    </source>
</evidence>
<gene>
    <name evidence="4" type="primary">sufD</name>
    <name evidence="4" type="ORF">PBLR_13812</name>
</gene>
<dbReference type="NCBIfam" id="TIGR01981">
    <property type="entry name" value="sufD"/>
    <property type="match status" value="1"/>
</dbReference>
<proteinExistence type="inferred from homology"/>
<dbReference type="RefSeq" id="WP_138187097.1">
    <property type="nucleotide sequence ID" value="NZ_LS992241.1"/>
</dbReference>
<feature type="domain" description="SUF system FeS cluster assembly SufBD N-terminal" evidence="3">
    <location>
        <begin position="72"/>
        <end position="174"/>
    </location>
</feature>
<name>A0A383REI5_PAEAL</name>
<evidence type="ECO:0000256" key="1">
    <source>
        <dbReference type="ARBA" id="ARBA00043967"/>
    </source>
</evidence>
<reference evidence="5" key="1">
    <citation type="submission" date="2018-08" db="EMBL/GenBank/DDBJ databases">
        <authorList>
            <person name="Chevrot R."/>
        </authorList>
    </citation>
    <scope>NUCLEOTIDE SEQUENCE [LARGE SCALE GENOMIC DNA]</scope>
</reference>
<dbReference type="InterPro" id="IPR045595">
    <property type="entry name" value="SufBD_N"/>
</dbReference>
<organism evidence="4 5">
    <name type="scientific">Paenibacillus alvei</name>
    <name type="common">Bacillus alvei</name>
    <dbReference type="NCBI Taxonomy" id="44250"/>
    <lineage>
        <taxon>Bacteria</taxon>
        <taxon>Bacillati</taxon>
        <taxon>Bacillota</taxon>
        <taxon>Bacilli</taxon>
        <taxon>Bacillales</taxon>
        <taxon>Paenibacillaceae</taxon>
        <taxon>Paenibacillus</taxon>
    </lineage>
</organism>
<dbReference type="Pfam" id="PF01458">
    <property type="entry name" value="SUFBD_core"/>
    <property type="match status" value="1"/>
</dbReference>
<evidence type="ECO:0000313" key="5">
    <source>
        <dbReference type="Proteomes" id="UP000304148"/>
    </source>
</evidence>
<dbReference type="InterPro" id="IPR000825">
    <property type="entry name" value="SUF_FeS_clus_asmbl_SufBD_core"/>
</dbReference>